<dbReference type="STRING" id="515620.EUBELI_01354"/>
<organism evidence="1 2">
    <name type="scientific">Lachnospira eligens (strain ATCC 27750 / DSM 3376 / VPI C15-48 / C15-B4)</name>
    <name type="common">Eubacterium eligens</name>
    <dbReference type="NCBI Taxonomy" id="515620"/>
    <lineage>
        <taxon>Bacteria</taxon>
        <taxon>Bacillati</taxon>
        <taxon>Bacillota</taxon>
        <taxon>Clostridia</taxon>
        <taxon>Lachnospirales</taxon>
        <taxon>Lachnospiraceae</taxon>
        <taxon>Lachnospira</taxon>
    </lineage>
</organism>
<gene>
    <name evidence="1" type="ordered locus">EUBELI_01354</name>
</gene>
<name>C4Z1I8_LACE2</name>
<dbReference type="KEGG" id="eel:EUBELI_01354"/>
<reference evidence="1 2" key="1">
    <citation type="journal article" date="2009" name="Proc. Natl. Acad. Sci. U.S.A.">
        <title>Characterizing a model human gut microbiota composed of members of its two dominant bacterial phyla.</title>
        <authorList>
            <person name="Mahowald M.A."/>
            <person name="Rey F.E."/>
            <person name="Seedorf H."/>
            <person name="Turnbaugh P.J."/>
            <person name="Fulton R.S."/>
            <person name="Wollam A."/>
            <person name="Shah N."/>
            <person name="Wang C."/>
            <person name="Magrini V."/>
            <person name="Wilson R.K."/>
            <person name="Cantarel B.L."/>
            <person name="Coutinho P.M."/>
            <person name="Henrissat B."/>
            <person name="Crock L.W."/>
            <person name="Russell A."/>
            <person name="Verberkmoes N.C."/>
            <person name="Hettich R.L."/>
            <person name="Gordon J.I."/>
        </authorList>
    </citation>
    <scope>NUCLEOTIDE SEQUENCE [LARGE SCALE GENOMIC DNA]</scope>
    <source>
        <strain evidence="2">ATCC 27750 / DSM 3376 / VPI C15-48 / C15-B4</strain>
    </source>
</reference>
<keyword evidence="2" id="KW-1185">Reference proteome</keyword>
<dbReference type="EMBL" id="CP001104">
    <property type="protein sequence ID" value="ACR72349.1"/>
    <property type="molecule type" value="Genomic_DNA"/>
</dbReference>
<dbReference type="HOGENOM" id="CLU_215328_1_0_9"/>
<dbReference type="Proteomes" id="UP000001476">
    <property type="component" value="Chromosome"/>
</dbReference>
<accession>C4Z1I8</accession>
<evidence type="ECO:0000313" key="2">
    <source>
        <dbReference type="Proteomes" id="UP000001476"/>
    </source>
</evidence>
<sequence length="44" mass="5099">MDVEAAGRHEEVQKGSRSVADWTLKKWEGTRKSKKEAVAWWIGR</sequence>
<proteinExistence type="predicted"/>
<protein>
    <submittedName>
        <fullName evidence="1">Uncharacterized protein</fullName>
    </submittedName>
</protein>
<dbReference type="AlphaFoldDB" id="C4Z1I8"/>
<evidence type="ECO:0000313" key="1">
    <source>
        <dbReference type="EMBL" id="ACR72349.1"/>
    </source>
</evidence>